<dbReference type="EMBL" id="JAAQPF010000144">
    <property type="protein sequence ID" value="KAF5713758.1"/>
    <property type="molecule type" value="Genomic_DNA"/>
</dbReference>
<dbReference type="InterPro" id="IPR036412">
    <property type="entry name" value="HAD-like_sf"/>
</dbReference>
<keyword evidence="20" id="KW-1185">Reference proteome</keyword>
<dbReference type="Pfam" id="PF13193">
    <property type="entry name" value="AMP-binding_C"/>
    <property type="match status" value="1"/>
</dbReference>
<dbReference type="Pfam" id="PF00702">
    <property type="entry name" value="Hydrolase"/>
    <property type="match status" value="1"/>
</dbReference>
<dbReference type="PROSITE" id="PS00070">
    <property type="entry name" value="ALDEHYDE_DEHYDR_CYS"/>
    <property type="match status" value="1"/>
</dbReference>
<dbReference type="PROSITE" id="PS00154">
    <property type="entry name" value="ATPASE_E1_E2"/>
    <property type="match status" value="1"/>
</dbReference>
<dbReference type="PANTHER" id="PTHR43520">
    <property type="entry name" value="ATP7, ISOFORM B"/>
    <property type="match status" value="1"/>
</dbReference>
<dbReference type="InterPro" id="IPR016163">
    <property type="entry name" value="Ald_DH_C"/>
</dbReference>
<dbReference type="Gene3D" id="3.40.50.1000">
    <property type="entry name" value="HAD superfamily/HAD-like"/>
    <property type="match status" value="1"/>
</dbReference>
<dbReference type="GO" id="GO:0055070">
    <property type="term" value="P:copper ion homeostasis"/>
    <property type="evidence" value="ECO:0007669"/>
    <property type="project" value="TreeGrafter"/>
</dbReference>
<dbReference type="GO" id="GO:0012505">
    <property type="term" value="C:endomembrane system"/>
    <property type="evidence" value="ECO:0007669"/>
    <property type="project" value="UniProtKB-SubCell"/>
</dbReference>
<dbReference type="FunFam" id="3.40.309.10:FF:000009">
    <property type="entry name" value="Aldehyde dehydrogenase A"/>
    <property type="match status" value="1"/>
</dbReference>
<dbReference type="InterPro" id="IPR044086">
    <property type="entry name" value="LUC3-like"/>
</dbReference>
<dbReference type="SUPFAM" id="SSF56784">
    <property type="entry name" value="HAD-like"/>
    <property type="match status" value="1"/>
</dbReference>
<dbReference type="Gene3D" id="3.30.70.100">
    <property type="match status" value="1"/>
</dbReference>
<evidence type="ECO:0000256" key="16">
    <source>
        <dbReference type="RuleBase" id="RU003345"/>
    </source>
</evidence>
<dbReference type="CDD" id="cd07106">
    <property type="entry name" value="ALDH_AldA-AAD23400"/>
    <property type="match status" value="1"/>
</dbReference>
<sequence length="1847" mass="201264">MACCYIAAFCISQLVKVYQFLDVDDAIRYNEDEPESLYPDTKFADGEYKECDKRNASLVLSLSGLTCSACSSAVESALRSHPDVDQVRVSLAFQQAALIGKTSSFDSQSIMRLVTDLGYGVELGPRSPQEIIRVLKSKEEIARLKSSLSSLAGCATVIQTVGFLVSVGHDRLPSVTLFIAHLLCAALTLFAQGRYIPWIHEDGWKAICRGQPNMNTLVSSSISLGTFLSFIDLFAYGTADANSYYTTVIGLALVVVAGRYIELMSRRTTSEDLLRVYKPLTKSNYTRLHPTGKTVPQSYLTAGDQIAIPPYSIIPCDCYVTEGTSCINQALITGEALPIQKSVGDFLLGGTRNLGKELVAVVDKEQGNSFYSQLVHGAVEAAGSKDEDNRTVDMVTKYLVGFVMTLAVVVPLKEIFASTELLSYGTIRVAMARAMTILTCACPCALGIAIPSAVVAAVGIASQNGLLITKGYNTIQKLSNTQSIVFDKTGTLTRAMLDITDFETTKAWKKPITEFWTYICAVEERSVTSHPIGRAVFTAGVSHLNGPWSETKAFVETRNITSESGKGVSGEVSLGQELWRRVDIGSRRYLLSCGVSDLPVISQGQDGGAIAVYVAIDRTYAGILYVTDAVRDDAEKTIQRLHTMGHTTHLLTGDMSQSAHRISQQLKIPVLASEATPQDKLDLVKELQKKGNVVAMVGDGLNDGLSLAAADTGIALYHDVATPTVGAAVFILNSRLDSIPLLLEIAELTMKQVRYNLVWVFGYNAFALSMASGLFTPYGIVLTPSFVGSVLASVKDFGIAKMTKPSINLKGDFVQIIDGQSAPTKETRHGLNPANLQEMDQVPVATQQDLDRAVAAAKKAFKIWSKTPYEERRESVLAFADAVDSHRNEFQALLTAEQGKPIPQAAYETDAAIEWMRGMAQIPLPEDVLEDSEQRTIISRYIPIGVVAALVPWNFPLLLATGKIAPALLTGNVIIVKPSPFTPYGGLKLVELAQQFFPPGVVQSLSGDDKLGPWMTSHPGVDKISFTGSTATGKAVLRSASSTLKRVTLELGGNDPAIIFPDVDIDKTAEKVAFFAFLNSGQICLNLKRIFVHQSIYPQFKEALVKHVKSYTLGDGSKEGVTHGPLQNAPQFKRVKGFFEDIEKEGWNVAVGGKIDSSEGYFVNPTIIDVPPETSRIVVEEPFGPIVPLLTWSSEEEVIERANDTTMGLGASIWCNDIRRAHRIAREIQAGNVWVNTHFDLTPMAAFGGHKESGIGTEWGANGLKGFCNVQTLFLNKNRISSNPHEPIPLIARAPRLSIVQGPINPPLWNRTLGSLVKEQAERRGKRTAIVIPWQSRRLTYEDLEYRSSIAAKALLKAGLKQGDAVGIFAGNRFEYIELFLASARIGCPFVVFNTTNSPHELCSAVARSDCKALFIASSIGSIKTDDHVYQVATTTEVGASLEQLIIYEDFLNEGTDGAITEEQLERAETRVQPADVLNMQFTSGTTGLPKVSMLTHNNLLNDGRYVGHAMRLTQDDVVCCPPPLFHCFGLVMGFLASFTHGSTIVFPSDRFNAKQTLDAVEAEKATALLGVPTMFISELEQMESQPRKITTVRTGLVAGSPVLPSLMDELRAKMNVQGMLIAYGMTETSPVTFITSLDDPDDRMLTSLGRVLPYTAAKIVDTKGHTVPIGERGEICTSGFALQKGYYKDEIKTREAMRYDENGVLWMHTGDEGYLDEQGYGFITGRIKDLIIRGGENLSPSEIENQLLLHPAVREACVVAVKDKIHGEVVAAFLQACSQKKKPSDGDIRDWVLKDLSPVKVPAFIFWLGHDGVDAELPKTGSGKYQKHIIRDIANRLAGRRGTAED</sequence>
<comment type="function">
    <text evidence="12">Putative aldehyde dehydrogenase; part of the gene cluster that mediates the biosynthesis of the mycotoxin fusarin C. Within the cluster, FUS1, FUS2, FUS8 and FUS9 are sufficient for fusarin production. The other FUS cluster members are not essential for fusarin C biosynthesis.</text>
</comment>
<dbReference type="InterPro" id="IPR015590">
    <property type="entry name" value="Aldehyde_DH_dom"/>
</dbReference>
<dbReference type="InterPro" id="IPR020845">
    <property type="entry name" value="AMP-binding_CS"/>
</dbReference>
<dbReference type="Gene3D" id="3.40.1110.10">
    <property type="entry name" value="Calcium-transporting ATPase, cytoplasmic domain N"/>
    <property type="match status" value="1"/>
</dbReference>
<keyword evidence="8" id="KW-1278">Translocase</keyword>
<feature type="transmembrane region" description="Helical" evidence="17">
    <location>
        <begin position="436"/>
        <end position="461"/>
    </location>
</feature>
<dbReference type="PROSITE" id="PS00455">
    <property type="entry name" value="AMP_BINDING"/>
    <property type="match status" value="1"/>
</dbReference>
<dbReference type="PRINTS" id="PR00943">
    <property type="entry name" value="CUATPASE"/>
</dbReference>
<dbReference type="SUPFAM" id="SSF56801">
    <property type="entry name" value="Acetyl-CoA synthetase-like"/>
    <property type="match status" value="1"/>
</dbReference>
<comment type="similarity">
    <text evidence="2">Belongs to the cation transport ATPase (P-type) (TC 3.A.3) family. Type IB subfamily.</text>
</comment>
<dbReference type="InterPro" id="IPR042099">
    <property type="entry name" value="ANL_N_sf"/>
</dbReference>
<dbReference type="GO" id="GO:0005524">
    <property type="term" value="F:ATP binding"/>
    <property type="evidence" value="ECO:0007669"/>
    <property type="project" value="UniProtKB-KW"/>
</dbReference>
<keyword evidence="11 17" id="KW-0472">Membrane</keyword>
<dbReference type="GO" id="GO:0016020">
    <property type="term" value="C:membrane"/>
    <property type="evidence" value="ECO:0007669"/>
    <property type="project" value="InterPro"/>
</dbReference>
<evidence type="ECO:0000256" key="14">
    <source>
        <dbReference type="ARBA" id="ARBA00078750"/>
    </source>
</evidence>
<dbReference type="CDD" id="cd00371">
    <property type="entry name" value="HMA"/>
    <property type="match status" value="1"/>
</dbReference>
<dbReference type="InterPro" id="IPR016160">
    <property type="entry name" value="Ald_DH_CS_CYS"/>
</dbReference>
<dbReference type="Pfam" id="PF00403">
    <property type="entry name" value="HMA"/>
    <property type="match status" value="1"/>
</dbReference>
<keyword evidence="4 17" id="KW-0812">Transmembrane</keyword>
<keyword evidence="10 16" id="KW-0560">Oxidoreductase</keyword>
<dbReference type="InterPro" id="IPR025110">
    <property type="entry name" value="AMP-bd_C"/>
</dbReference>
<feature type="transmembrane region" description="Helical" evidence="17">
    <location>
        <begin position="148"/>
        <end position="169"/>
    </location>
</feature>
<keyword evidence="5" id="KW-0479">Metal-binding</keyword>
<evidence type="ECO:0000256" key="2">
    <source>
        <dbReference type="ARBA" id="ARBA00006024"/>
    </source>
</evidence>
<evidence type="ECO:0000256" key="7">
    <source>
        <dbReference type="ARBA" id="ARBA00022840"/>
    </source>
</evidence>
<dbReference type="Proteomes" id="UP000532311">
    <property type="component" value="Unassembled WGS sequence"/>
</dbReference>
<dbReference type="InterPro" id="IPR045851">
    <property type="entry name" value="AMP-bd_C_sf"/>
</dbReference>
<feature type="transmembrane region" description="Helical" evidence="17">
    <location>
        <begin position="217"/>
        <end position="237"/>
    </location>
</feature>
<evidence type="ECO:0000256" key="8">
    <source>
        <dbReference type="ARBA" id="ARBA00022967"/>
    </source>
</evidence>
<organism evidence="19 20">
    <name type="scientific">Fusarium globosum</name>
    <dbReference type="NCBI Taxonomy" id="78864"/>
    <lineage>
        <taxon>Eukaryota</taxon>
        <taxon>Fungi</taxon>
        <taxon>Dikarya</taxon>
        <taxon>Ascomycota</taxon>
        <taxon>Pezizomycotina</taxon>
        <taxon>Sordariomycetes</taxon>
        <taxon>Hypocreomycetidae</taxon>
        <taxon>Hypocreales</taxon>
        <taxon>Nectriaceae</taxon>
        <taxon>Fusarium</taxon>
        <taxon>Fusarium fujikuroi species complex</taxon>
    </lineage>
</organism>
<dbReference type="InterPro" id="IPR023214">
    <property type="entry name" value="HAD_sf"/>
</dbReference>
<dbReference type="PROSITE" id="PS00687">
    <property type="entry name" value="ALDEHYDE_DEHYDR_GLU"/>
    <property type="match status" value="1"/>
</dbReference>
<evidence type="ECO:0000256" key="17">
    <source>
        <dbReference type="SAM" id="Phobius"/>
    </source>
</evidence>
<dbReference type="Gene3D" id="3.40.50.12780">
    <property type="entry name" value="N-terminal domain of ligase-like"/>
    <property type="match status" value="1"/>
</dbReference>
<evidence type="ECO:0000256" key="4">
    <source>
        <dbReference type="ARBA" id="ARBA00022692"/>
    </source>
</evidence>
<feature type="transmembrane region" description="Helical" evidence="17">
    <location>
        <begin position="175"/>
        <end position="196"/>
    </location>
</feature>
<evidence type="ECO:0000256" key="3">
    <source>
        <dbReference type="ARBA" id="ARBA00009986"/>
    </source>
</evidence>
<dbReference type="InterPro" id="IPR029510">
    <property type="entry name" value="Ald_DH_CS_GLU"/>
</dbReference>
<evidence type="ECO:0000313" key="20">
    <source>
        <dbReference type="Proteomes" id="UP000532311"/>
    </source>
</evidence>
<evidence type="ECO:0000256" key="1">
    <source>
        <dbReference type="ARBA" id="ARBA00004127"/>
    </source>
</evidence>
<dbReference type="PRINTS" id="PR00119">
    <property type="entry name" value="CATATPASE"/>
</dbReference>
<evidence type="ECO:0000259" key="18">
    <source>
        <dbReference type="PROSITE" id="PS50846"/>
    </source>
</evidence>
<dbReference type="Gene3D" id="3.40.605.10">
    <property type="entry name" value="Aldehyde Dehydrogenase, Chain A, domain 1"/>
    <property type="match status" value="1"/>
</dbReference>
<dbReference type="SUPFAM" id="SSF81653">
    <property type="entry name" value="Calcium ATPase, transduction domain A"/>
    <property type="match status" value="1"/>
</dbReference>
<dbReference type="SFLD" id="SFLDF00027">
    <property type="entry name" value="p-type_atpase"/>
    <property type="match status" value="1"/>
</dbReference>
<dbReference type="NCBIfam" id="TIGR01525">
    <property type="entry name" value="ATPase-IB_hvy"/>
    <property type="match status" value="1"/>
</dbReference>
<keyword evidence="9 17" id="KW-1133">Transmembrane helix</keyword>
<dbReference type="SUPFAM" id="SSF81660">
    <property type="entry name" value="Metal cation-transporting ATPase, ATP-binding domain N"/>
    <property type="match status" value="1"/>
</dbReference>
<feature type="active site" evidence="15">
    <location>
        <position position="1050"/>
    </location>
</feature>
<protein>
    <recommendedName>
        <fullName evidence="13">Putative aldehyde dehydrogenase FUS7</fullName>
    </recommendedName>
    <alternativeName>
        <fullName evidence="14">Fusarin biosynthesis protein 7</fullName>
    </alternativeName>
</protein>
<dbReference type="InterPro" id="IPR006121">
    <property type="entry name" value="HMA_dom"/>
</dbReference>
<dbReference type="Pfam" id="PF00501">
    <property type="entry name" value="AMP-binding"/>
    <property type="match status" value="1"/>
</dbReference>
<dbReference type="SUPFAM" id="SSF53720">
    <property type="entry name" value="ALDH-like"/>
    <property type="match status" value="1"/>
</dbReference>
<feature type="transmembrane region" description="Helical" evidence="17">
    <location>
        <begin position="243"/>
        <end position="261"/>
    </location>
</feature>
<dbReference type="SFLD" id="SFLDS00003">
    <property type="entry name" value="Haloacid_Dehalogenase"/>
    <property type="match status" value="1"/>
</dbReference>
<name>A0A8H6DDM8_9HYPO</name>
<comment type="similarity">
    <text evidence="3 16">Belongs to the aldehyde dehydrogenase family.</text>
</comment>
<comment type="caution">
    <text evidence="19">The sequence shown here is derived from an EMBL/GenBank/DDBJ whole genome shotgun (WGS) entry which is preliminary data.</text>
</comment>
<dbReference type="GO" id="GO:0016620">
    <property type="term" value="F:oxidoreductase activity, acting on the aldehyde or oxo group of donors, NAD or NADP as acceptor"/>
    <property type="evidence" value="ECO:0007669"/>
    <property type="project" value="InterPro"/>
</dbReference>
<dbReference type="Gene3D" id="2.70.150.10">
    <property type="entry name" value="Calcium-transporting ATPase, cytoplasmic transduction domain A"/>
    <property type="match status" value="1"/>
</dbReference>
<dbReference type="InterPro" id="IPR036163">
    <property type="entry name" value="HMA_dom_sf"/>
</dbReference>
<evidence type="ECO:0000256" key="12">
    <source>
        <dbReference type="ARBA" id="ARBA00054117"/>
    </source>
</evidence>
<dbReference type="FunFam" id="3.40.605.10:FF:000007">
    <property type="entry name" value="NAD/NADP-dependent betaine aldehyde dehydrogenase"/>
    <property type="match status" value="1"/>
</dbReference>
<keyword evidence="6" id="KW-0547">Nucleotide-binding</keyword>
<feature type="transmembrane region" description="Helical" evidence="17">
    <location>
        <begin position="757"/>
        <end position="780"/>
    </location>
</feature>
<feature type="transmembrane region" description="Helical" evidence="17">
    <location>
        <begin position="398"/>
        <end position="416"/>
    </location>
</feature>
<dbReference type="InterPro" id="IPR044492">
    <property type="entry name" value="P_typ_ATPase_HD_dom"/>
</dbReference>
<evidence type="ECO:0000256" key="13">
    <source>
        <dbReference type="ARBA" id="ARBA00074663"/>
    </source>
</evidence>
<dbReference type="GO" id="GO:0005507">
    <property type="term" value="F:copper ion binding"/>
    <property type="evidence" value="ECO:0007669"/>
    <property type="project" value="TreeGrafter"/>
</dbReference>
<dbReference type="InterPro" id="IPR008250">
    <property type="entry name" value="ATPase_P-typ_transduc_dom_A_sf"/>
</dbReference>
<dbReference type="Pfam" id="PF00122">
    <property type="entry name" value="E1-E2_ATPase"/>
    <property type="match status" value="1"/>
</dbReference>
<comment type="subcellular location">
    <subcellularLocation>
        <location evidence="1">Endomembrane system</location>
        <topology evidence="1">Multi-pass membrane protein</topology>
    </subcellularLocation>
</comment>
<evidence type="ECO:0000256" key="5">
    <source>
        <dbReference type="ARBA" id="ARBA00022723"/>
    </source>
</evidence>
<dbReference type="NCBIfam" id="TIGR01494">
    <property type="entry name" value="ATPase_P-type"/>
    <property type="match status" value="2"/>
</dbReference>
<dbReference type="PANTHER" id="PTHR43520:SF8">
    <property type="entry name" value="P-TYPE CU(+) TRANSPORTER"/>
    <property type="match status" value="1"/>
</dbReference>
<dbReference type="InterPro" id="IPR016162">
    <property type="entry name" value="Ald_DH_N"/>
</dbReference>
<dbReference type="InterPro" id="IPR018303">
    <property type="entry name" value="ATPase_P-typ_P_site"/>
</dbReference>
<dbReference type="InterPro" id="IPR027256">
    <property type="entry name" value="P-typ_ATPase_IB"/>
</dbReference>
<accession>A0A8H6DDM8</accession>
<reference evidence="19 20" key="1">
    <citation type="submission" date="2020-05" db="EMBL/GenBank/DDBJ databases">
        <title>Identification and distribution of gene clusters putatively required for synthesis of sphingolipid metabolism inhibitors in phylogenetically diverse species of the filamentous fungus Fusarium.</title>
        <authorList>
            <person name="Kim H.-S."/>
            <person name="Busman M."/>
            <person name="Brown D.W."/>
            <person name="Divon H."/>
            <person name="Uhlig S."/>
            <person name="Proctor R.H."/>
        </authorList>
    </citation>
    <scope>NUCLEOTIDE SEQUENCE [LARGE SCALE GENOMIC DNA]</scope>
    <source>
        <strain evidence="19 20">NRRL 26131</strain>
    </source>
</reference>
<dbReference type="SUPFAM" id="SSF55008">
    <property type="entry name" value="HMA, heavy metal-associated domain"/>
    <property type="match status" value="1"/>
</dbReference>
<evidence type="ECO:0000256" key="10">
    <source>
        <dbReference type="ARBA" id="ARBA00023002"/>
    </source>
</evidence>
<keyword evidence="7" id="KW-0067">ATP-binding</keyword>
<evidence type="ECO:0000313" key="19">
    <source>
        <dbReference type="EMBL" id="KAF5713758.1"/>
    </source>
</evidence>
<dbReference type="SFLD" id="SFLDG00002">
    <property type="entry name" value="C1.7:_P-type_atpase_like"/>
    <property type="match status" value="1"/>
</dbReference>
<dbReference type="GO" id="GO:0043682">
    <property type="term" value="F:P-type divalent copper transporter activity"/>
    <property type="evidence" value="ECO:0007669"/>
    <property type="project" value="TreeGrafter"/>
</dbReference>
<evidence type="ECO:0000256" key="6">
    <source>
        <dbReference type="ARBA" id="ARBA00022741"/>
    </source>
</evidence>
<dbReference type="InterPro" id="IPR000873">
    <property type="entry name" value="AMP-dep_synth/lig_dom"/>
</dbReference>
<feature type="domain" description="HMA" evidence="18">
    <location>
        <begin position="56"/>
        <end position="122"/>
    </location>
</feature>
<evidence type="ECO:0000256" key="9">
    <source>
        <dbReference type="ARBA" id="ARBA00022989"/>
    </source>
</evidence>
<proteinExistence type="inferred from homology"/>
<dbReference type="Gene3D" id="3.30.300.30">
    <property type="match status" value="1"/>
</dbReference>
<gene>
    <name evidence="19" type="ORF">FGLOB1_3844</name>
</gene>
<dbReference type="InterPro" id="IPR016161">
    <property type="entry name" value="Ald_DH/histidinol_DH"/>
</dbReference>
<dbReference type="Pfam" id="PF00171">
    <property type="entry name" value="Aldedh"/>
    <property type="match status" value="1"/>
</dbReference>
<evidence type="ECO:0000256" key="11">
    <source>
        <dbReference type="ARBA" id="ARBA00023136"/>
    </source>
</evidence>
<dbReference type="PROSITE" id="PS01047">
    <property type="entry name" value="HMA_1"/>
    <property type="match status" value="1"/>
</dbReference>
<dbReference type="PROSITE" id="PS50846">
    <property type="entry name" value="HMA_2"/>
    <property type="match status" value="1"/>
</dbReference>
<evidence type="ECO:0000256" key="15">
    <source>
        <dbReference type="PROSITE-ProRule" id="PRU10007"/>
    </source>
</evidence>
<dbReference type="InterPro" id="IPR059000">
    <property type="entry name" value="ATPase_P-type_domA"/>
</dbReference>
<dbReference type="InterPro" id="IPR001757">
    <property type="entry name" value="P_typ_ATPase"/>
</dbReference>
<dbReference type="Gene3D" id="3.40.309.10">
    <property type="entry name" value="Aldehyde Dehydrogenase, Chain A, domain 2"/>
    <property type="match status" value="1"/>
</dbReference>
<dbReference type="InterPro" id="IPR023299">
    <property type="entry name" value="ATPase_P-typ_cyto_dom_N"/>
</dbReference>
<dbReference type="GO" id="GO:0016887">
    <property type="term" value="F:ATP hydrolysis activity"/>
    <property type="evidence" value="ECO:0007669"/>
    <property type="project" value="InterPro"/>
</dbReference>
<dbReference type="InterPro" id="IPR017969">
    <property type="entry name" value="Heavy-metal-associated_CS"/>
</dbReference>